<dbReference type="Pfam" id="PF00334">
    <property type="entry name" value="NDK"/>
    <property type="match status" value="3"/>
</dbReference>
<feature type="region of interest" description="Disordered" evidence="7">
    <location>
        <begin position="141"/>
        <end position="160"/>
    </location>
</feature>
<dbReference type="AlphaFoldDB" id="A0A0F7UZE5"/>
<dbReference type="InterPro" id="IPR037993">
    <property type="entry name" value="NDPk7B"/>
</dbReference>
<keyword evidence="4" id="KW-0206">Cytoskeleton</keyword>
<evidence type="ECO:0000256" key="4">
    <source>
        <dbReference type="ARBA" id="ARBA00023212"/>
    </source>
</evidence>
<evidence type="ECO:0000313" key="9">
    <source>
        <dbReference type="EMBL" id="CEL73918.1"/>
    </source>
</evidence>
<reference evidence="9" key="1">
    <citation type="journal article" date="2015" name="PLoS ONE">
        <title>Comprehensive Evaluation of Toxoplasma gondii VEG and Neospora caninum LIV Genomes with Tachyzoite Stage Transcriptome and Proteome Defines Novel Transcript Features.</title>
        <authorList>
            <person name="Ramaprasad A."/>
            <person name="Mourier T."/>
            <person name="Naeem R."/>
            <person name="Malas T.B."/>
            <person name="Moussa E."/>
            <person name="Panigrahi A."/>
            <person name="Vermont S.J."/>
            <person name="Otto T.D."/>
            <person name="Wastling J."/>
            <person name="Pain A."/>
        </authorList>
    </citation>
    <scope>NUCLEOTIDE SEQUENCE</scope>
    <source>
        <strain evidence="9">VEG</strain>
    </source>
</reference>
<dbReference type="SMART" id="SM00676">
    <property type="entry name" value="DM10"/>
    <property type="match status" value="1"/>
</dbReference>
<evidence type="ECO:0000256" key="1">
    <source>
        <dbReference type="ARBA" id="ARBA00004138"/>
    </source>
</evidence>
<evidence type="ECO:0000256" key="3">
    <source>
        <dbReference type="ARBA" id="ARBA00022490"/>
    </source>
</evidence>
<dbReference type="SUPFAM" id="SSF54919">
    <property type="entry name" value="Nucleoside diphosphate kinase, NDK"/>
    <property type="match status" value="2"/>
</dbReference>
<dbReference type="Gene3D" id="3.30.70.141">
    <property type="entry name" value="Nucleoside diphosphate kinase-like domain"/>
    <property type="match status" value="2"/>
</dbReference>
<gene>
    <name evidence="9" type="ORF">BN1205_047240</name>
</gene>
<keyword evidence="5" id="KW-0966">Cell projection</keyword>
<dbReference type="PANTHER" id="PTHR43109">
    <property type="entry name" value="NUCLEOSIDE DIPHOSPHATE KINASE 7"/>
    <property type="match status" value="1"/>
</dbReference>
<evidence type="ECO:0000256" key="7">
    <source>
        <dbReference type="SAM" id="MobiDB-lite"/>
    </source>
</evidence>
<evidence type="ECO:0000256" key="6">
    <source>
        <dbReference type="PROSITE-ProRule" id="PRU00706"/>
    </source>
</evidence>
<evidence type="ECO:0000259" key="8">
    <source>
        <dbReference type="PROSITE" id="PS51336"/>
    </source>
</evidence>
<dbReference type="InterPro" id="IPR006602">
    <property type="entry name" value="DM10_dom"/>
</dbReference>
<comment type="similarity">
    <text evidence="6">Belongs to the NDK family.</text>
</comment>
<dbReference type="InterPro" id="IPR036850">
    <property type="entry name" value="NDK-like_dom_sf"/>
</dbReference>
<dbReference type="PANTHER" id="PTHR43109:SF2">
    <property type="entry name" value="NUCLEOSIDE DIPHOSPHATE KINASE 7"/>
    <property type="match status" value="1"/>
</dbReference>
<feature type="domain" description="DM10" evidence="8">
    <location>
        <begin position="2"/>
        <end position="90"/>
    </location>
</feature>
<protein>
    <submittedName>
        <fullName evidence="9">Nucleoside diphosphate kinase 7, putative</fullName>
    </submittedName>
</protein>
<dbReference type="EMBL" id="LN714496">
    <property type="protein sequence ID" value="CEL73918.1"/>
    <property type="molecule type" value="Genomic_DNA"/>
</dbReference>
<dbReference type="SMART" id="SM00562">
    <property type="entry name" value="NDK"/>
    <property type="match status" value="1"/>
</dbReference>
<keyword evidence="9" id="KW-0418">Kinase</keyword>
<dbReference type="PROSITE" id="PS51374">
    <property type="entry name" value="NDPK_LIKE"/>
    <property type="match status" value="2"/>
</dbReference>
<dbReference type="CDD" id="cd04412">
    <property type="entry name" value="NDPk7B"/>
    <property type="match status" value="1"/>
</dbReference>
<feature type="compositionally biased region" description="Low complexity" evidence="7">
    <location>
        <begin position="151"/>
        <end position="160"/>
    </location>
</feature>
<keyword evidence="3" id="KW-0963">Cytoplasm</keyword>
<evidence type="ECO:0000256" key="5">
    <source>
        <dbReference type="ARBA" id="ARBA00023273"/>
    </source>
</evidence>
<proteinExistence type="inferred from homology"/>
<keyword evidence="9" id="KW-0808">Transferase</keyword>
<dbReference type="PROSITE" id="PS51336">
    <property type="entry name" value="DM10"/>
    <property type="match status" value="1"/>
</dbReference>
<dbReference type="InterPro" id="IPR034907">
    <property type="entry name" value="NDK-like_dom"/>
</dbReference>
<organism evidence="9">
    <name type="scientific">Toxoplasma gondii (strain ATCC 50861 / VEG)</name>
    <dbReference type="NCBI Taxonomy" id="432359"/>
    <lineage>
        <taxon>Eukaryota</taxon>
        <taxon>Sar</taxon>
        <taxon>Alveolata</taxon>
        <taxon>Apicomplexa</taxon>
        <taxon>Conoidasida</taxon>
        <taxon>Coccidia</taxon>
        <taxon>Eucoccidiorida</taxon>
        <taxon>Eimeriorina</taxon>
        <taxon>Sarcocystidae</taxon>
        <taxon>Toxoplasma</taxon>
    </lineage>
</organism>
<accession>A0A0F7UZE5</accession>
<evidence type="ECO:0000256" key="2">
    <source>
        <dbReference type="ARBA" id="ARBA00004245"/>
    </source>
</evidence>
<comment type="caution">
    <text evidence="6">Lacks conserved residue(s) required for the propagation of feature annotation.</text>
</comment>
<dbReference type="GO" id="GO:0005879">
    <property type="term" value="C:axonemal microtubule"/>
    <property type="evidence" value="ECO:0007669"/>
    <property type="project" value="TreeGrafter"/>
</dbReference>
<dbReference type="GO" id="GO:0016301">
    <property type="term" value="F:kinase activity"/>
    <property type="evidence" value="ECO:0007669"/>
    <property type="project" value="UniProtKB-KW"/>
</dbReference>
<name>A0A0F7UZE5_TOXGV</name>
<sequence length="429" mass="48375">MVPDTWVFHVTWCDHQADMVKELSLSYNRSDNSVELYDPKLRRLFLKRTPASIPLEGHLYLGNTVTIFSRQLKIVDYGDECTRSDLAPRFRKAAVIVKPHAQKHLGCILQRLTDSGFILSGIQTVQLDHQKAKRLLDIMKSPQSQPENNDTAEQTDADTQTLTDGRAVVVEIVGHDSKQRLEYIVGAEDPAQARQQSPSSLRAAYGISRTQNAVLWSALEDDSLRHLPEFLSATSAATLHEIGRDCSCCVIKPSALRHAGKIVDEILTHGFRITAIQSFHLSRNAADEFYEVYKTVLAEYSQKWIGPCDARARLTNSSLRSVSRPQVFYCAMWLRLHGNDRHRVVMIDELTQGVCLAMQVEHEENDSVARLRQLSGPHDPELAKCVRPQSLRAKFGSDRVRNAVHCTDLVGDALLETQYFFSLLARSQQ</sequence>
<comment type="subcellular location">
    <subcellularLocation>
        <location evidence="1">Cell projection</location>
        <location evidence="1">Cilium</location>
    </subcellularLocation>
    <subcellularLocation>
        <location evidence="2">Cytoplasm</location>
        <location evidence="2">Cytoskeleton</location>
    </subcellularLocation>
</comment>